<feature type="domain" description="DUF6606" evidence="10">
    <location>
        <begin position="17"/>
        <end position="288"/>
    </location>
</feature>
<name>A0A6A5S0A7_9PLEO</name>
<dbReference type="GeneID" id="54353187"/>
<sequence length="3144" mass="354733">MAGPSRQRPPSPATAYLFHHVALPPKLPQASDHDAAFEKYLIDIALEALRDLKASTTTQHKYTVNIAIATVTNLREAHDSLGQVSEAQLRPLLSRLLDGTCTGSIPLEIKAQNSGILISRKDNYITFECFELSPTNNNAMLNGRLLRSFPGLAARIAIPKLQEPGLVHMLSETLAKMSTQVAPGFQPQVRKAGQNHDEVRDTTHPGMVTDYLLNVITSLGEKTDVACITKHTREEILWDNALQPWRRSPMWLLIRVVLQLHFARSQSTLSIGDSLYKAFGIQMLVRILGSARSHWSSFGNDHLHVLNAKILRRVRKLEMLSKFQCLKASWICDIRSLLVDTFTFMDKKWRTLTDDTSTNLSISTIESLRPETSLDMHLPGLDKFILDVRSRQSTQACAEFDPVLPYPTFASETLPKKFSASGDYRHFQLAALESWVENYLQEWIENHQNDNDTCTELLILIRAYHSCAVSAYSDLPVSLSVMYLTVLELWVACDRAACDDVPLLSTYSPEIELAELQCLVLPLRTQMKRLDIVEKYVRSRNVAAINKVSLYRDFGKAQSFAVKYFDQTSRLQDLRSKIEEDADTKRKHKCEELAQLKTRYESLMSRYSAGKCEYVTVVTNHHHNYTTTVHNGSCSRCSLKQEAESLNISIYEWPLSPQNLSAKATVFELAIPETFSAWRDASAYIIHDLLGFKAESMQKPRNSYRLDNHRDLSHMLDRSHHSRRIIPLSSVKPHSGTHRNLKTAVSTLKDEDVCLPNALQYLYYDTCQAIWTSPQISSGQVHQKCMHRMPGRSRGLERFLSKPTSSPDGLTPNEVVASQSDCPPHFSIEEYKAFGALPLGRNIFYSNILTQLAAPTLDFSKVETQCLILQTVTQVGVPDGRVERASHHVLTDPAFGTTMMEHLETALQRTAENWESWRAVATLVRLACRILSLTPASDVRQRSLDFLSGARQVAVKWHHRLKSRAAASTDDSQRTELFARAAEIALLGTSTFDVEYEFLRTVLQQQGAVSSLLQCSISVQENLHLILGSENLQDCALQAWRSLMYRMFPELLRTIMHDCSGLNEAVSTSWASFQSTEATPWKSLNKPKHHWLYIFSGKLPVHVNLLTGELLVNGLPLTRLPSEYLVHPMYTPLFSASALEVVPTDEVGMRFSAKTTYHGHELHFGMANGDMLVVAICVEKKLDLTPAQVFEGRLPHAFVAHYIHWYDHRTSTVIFRPRENPWHSSSADEWHLRRHGSHWRLSKGPHTLVNVCSSNARTLSALLKLVEDELHIHIIHDTSSRSTEIQLPRLQLDFQVTDGDDQIRSRQYRGMIVDEDQRVGTLVGLTSKIVLRNTMSTNDRLVLIPEGPVRFSKTRDHHVSVTIGRQDDTKVHAYQVDTTLGRILDNGALQSKLMLCYLHALTSHCLRDPLTGNTGTEAALKILRSSAVRSFDILTLDNIRLLKKIAVLSPSRSFYPANEHVMQQIEWKTDLSCLSQHGDFHFLVKEILKHEEKMSLFRSSNLLAGLDPDELAWMSSVNFGLHQRASARDSVFRVSGFGAELFTTKMDSTYQARDRPLNSDRGQRAFTVAKMTVREPATLDSSVPNLATIRQHFRRTRAYGAKDKDSTLALCYDSKWLDDPSTIMEGLWCTLHHNLASSRASYNKFDIMIWLSAMAFASEVDMNIIRALLAFYRMPELATVQVPRTTCFELTQGNTFKLQEIRAAAQKAARSYKGSQEAKMPKQGSETKDQHLHRIENLFRVRSRAAIDNFVNNLQEQWPCEDPSTPSGGSINTFIDCGVGMDVVRRAFKLWYDNRSFERYMDATSDIIQRFQALRIVVPRFIVMSTLPKISAQEVDRHCNSIAIFGNSPPTVSTYQSDGNPDTLITPSQPSLPLSQSKSVSIVSETRARVDDFCSTLNSCVRSACEQRYVDDLRSSCDSFHEQERVKKADDCLINDHAQTLLRAHLIACEDYVEKFNIRLTEVLELGIFQSTALASQIGMSPRTSPMFWLSLLNRDRYDRLPKRWQAAIIQYGLAITNLHRAQRLVALCDKPVELNEELRHRGNVNWNPADYPETLLLEAESGIMVREVQAQIAEHMMHPEGNHNTVMQLNMGEGKSSTIVPIVAASLADRERLVRVIVAKPQSSQMLQMLIAKLGGLIDRQIYHMPFSRDLRLDENDARAIRTMYEDCMANRGILLIQPEHILSFKLMGIESLLTEKPATARLLLDTVQWFDQVSRDIVDESDENFSVKFELIYTMGSQRAIGFAPDRWLLIQEVLGLIPRLATQVQATLPLSIEAQDGSDGRFPRVRILRDDGAEALLALLTEHIIKTGLTGLPICGQPRRVQESVMDYISMADLTLEQVHAVEQSRFWTSATKEPLLLIRGLLAGGVLRFALTQKRWRVNYGLDSTRVPHIQLAVPYKAKDSPSPRSEFSHPDVVILLTLLSYYYGGLKDQELFDSFAHLLKSDHSNIHYNEWVRTAAPGLPVAFRQLSGVSIKDRVMCIQQIFPHLRYARAAINYYLRFLVFPKAMKEFPSKLSASGWDLGAKKEHPTTGFSGTNDTMHVLPLAVKHLDLLSQSHTNALVLSYILQPETSVEQLSPRSNGTDAEHLLTVINGLQPEVRVVLDVGALILEMDNTQVAQCWLSMRRDDRTEAVVFFKGEELTVLDVSGRIDSFQTSPFAKQLDRCLVYLDEAHTRGTDLKLPRDYRAAVTLGANLTKDRLVQACMRLRKLGKGQSVVFMAPQEICMKIRERRQAKVDTAVTVTDVLCWSIGETWLDLSRSMPLWAVQGHRYKTHKHLLNGATTTLAQAEAFLEDEAQSIEDRYKPILRSTSQFSGWDATNPSIKQIQSRCREFEAMGFNSATLQEEQERELSPEIEEERQIERPLRMTAEKHTIHPDLVQLSHTGQLPRSSPAFQPAFQALNSTCAARDFDLVQFPKDLLVTADFIRTVQIPAGSKQADFVSDSYLRPVQWILSVTNATHPDTIQQLIILSPFEANSLRSTIEEHKKVTLHLFAPRFNVSLAPLDELKLFNVGRNFDGSRVPQSLTVQLNIFAGSLYLRSFAEYQAVCDFLGLLRGTLGPDQQAYADGFIDPPSGGWGLRTSPVQFLRALLMKIRKEGEGVEKTHMGRLLGGVRLEESDFDTGAPPSQGGAGSGAPGHSLLR</sequence>
<protein>
    <recommendedName>
        <fullName evidence="2">ubiquitinyl hydrolase 1</fullName>
        <ecNumber evidence="2">3.4.19.12</ecNumber>
    </recommendedName>
</protein>
<evidence type="ECO:0000256" key="6">
    <source>
        <dbReference type="ARBA" id="ARBA00022807"/>
    </source>
</evidence>
<evidence type="ECO:0000259" key="9">
    <source>
        <dbReference type="Pfam" id="PF12359"/>
    </source>
</evidence>
<accession>A0A6A5S0A7</accession>
<proteinExistence type="predicted"/>
<dbReference type="InterPro" id="IPR022105">
    <property type="entry name" value="DUF3645"/>
</dbReference>
<dbReference type="InterPro" id="IPR051346">
    <property type="entry name" value="OTU_Deubiquitinase"/>
</dbReference>
<dbReference type="RefSeq" id="XP_033451195.1">
    <property type="nucleotide sequence ID" value="XM_033595520.1"/>
</dbReference>
<evidence type="ECO:0000256" key="3">
    <source>
        <dbReference type="ARBA" id="ARBA00022670"/>
    </source>
</evidence>
<evidence type="ECO:0000259" key="8">
    <source>
        <dbReference type="Pfam" id="PF12340"/>
    </source>
</evidence>
<dbReference type="Proteomes" id="UP000800082">
    <property type="component" value="Unassembled WGS sequence"/>
</dbReference>
<dbReference type="Pfam" id="PF12359">
    <property type="entry name" value="DUF3645"/>
    <property type="match status" value="1"/>
</dbReference>
<dbReference type="EMBL" id="ML978962">
    <property type="protein sequence ID" value="KAF1930947.1"/>
    <property type="molecule type" value="Genomic_DNA"/>
</dbReference>
<feature type="domain" description="DUF3638" evidence="8">
    <location>
        <begin position="2046"/>
        <end position="2267"/>
    </location>
</feature>
<feature type="region of interest" description="Disordered" evidence="7">
    <location>
        <begin position="3119"/>
        <end position="3144"/>
    </location>
</feature>
<evidence type="ECO:0000256" key="5">
    <source>
        <dbReference type="ARBA" id="ARBA00022801"/>
    </source>
</evidence>
<evidence type="ECO:0000259" key="10">
    <source>
        <dbReference type="Pfam" id="PF20255"/>
    </source>
</evidence>
<keyword evidence="12" id="KW-1185">Reference proteome</keyword>
<evidence type="ECO:0000313" key="12">
    <source>
        <dbReference type="Proteomes" id="UP000800082"/>
    </source>
</evidence>
<evidence type="ECO:0000313" key="11">
    <source>
        <dbReference type="EMBL" id="KAF1930947.1"/>
    </source>
</evidence>
<dbReference type="InterPro" id="IPR022099">
    <property type="entry name" value="DUF3638"/>
</dbReference>
<dbReference type="Pfam" id="PF20255">
    <property type="entry name" value="DUF6606"/>
    <property type="match status" value="1"/>
</dbReference>
<dbReference type="InterPro" id="IPR046541">
    <property type="entry name" value="DUF6606"/>
</dbReference>
<evidence type="ECO:0000256" key="7">
    <source>
        <dbReference type="SAM" id="MobiDB-lite"/>
    </source>
</evidence>
<keyword evidence="4" id="KW-0833">Ubl conjugation pathway</keyword>
<dbReference type="PANTHER" id="PTHR13367">
    <property type="entry name" value="UBIQUITIN THIOESTERASE"/>
    <property type="match status" value="1"/>
</dbReference>
<evidence type="ECO:0000256" key="1">
    <source>
        <dbReference type="ARBA" id="ARBA00000707"/>
    </source>
</evidence>
<organism evidence="11 12">
    <name type="scientific">Didymella exigua CBS 183.55</name>
    <dbReference type="NCBI Taxonomy" id="1150837"/>
    <lineage>
        <taxon>Eukaryota</taxon>
        <taxon>Fungi</taxon>
        <taxon>Dikarya</taxon>
        <taxon>Ascomycota</taxon>
        <taxon>Pezizomycotina</taxon>
        <taxon>Dothideomycetes</taxon>
        <taxon>Pleosporomycetidae</taxon>
        <taxon>Pleosporales</taxon>
        <taxon>Pleosporineae</taxon>
        <taxon>Didymellaceae</taxon>
        <taxon>Didymella</taxon>
    </lineage>
</organism>
<gene>
    <name evidence="11" type="ORF">M421DRAFT_57599</name>
</gene>
<keyword evidence="5" id="KW-0378">Hydrolase</keyword>
<dbReference type="EC" id="3.4.19.12" evidence="2"/>
<dbReference type="OrthoDB" id="3182339at2759"/>
<dbReference type="GO" id="GO:0006508">
    <property type="term" value="P:proteolysis"/>
    <property type="evidence" value="ECO:0007669"/>
    <property type="project" value="UniProtKB-KW"/>
</dbReference>
<evidence type="ECO:0000256" key="2">
    <source>
        <dbReference type="ARBA" id="ARBA00012759"/>
    </source>
</evidence>
<keyword evidence="6" id="KW-0788">Thiol protease</keyword>
<feature type="domain" description="DUF3645" evidence="9">
    <location>
        <begin position="2394"/>
        <end position="2422"/>
    </location>
</feature>
<reference evidence="11" key="1">
    <citation type="journal article" date="2020" name="Stud. Mycol.">
        <title>101 Dothideomycetes genomes: a test case for predicting lifestyles and emergence of pathogens.</title>
        <authorList>
            <person name="Haridas S."/>
            <person name="Albert R."/>
            <person name="Binder M."/>
            <person name="Bloem J."/>
            <person name="Labutti K."/>
            <person name="Salamov A."/>
            <person name="Andreopoulos B."/>
            <person name="Baker S."/>
            <person name="Barry K."/>
            <person name="Bills G."/>
            <person name="Bluhm B."/>
            <person name="Cannon C."/>
            <person name="Castanera R."/>
            <person name="Culley D."/>
            <person name="Daum C."/>
            <person name="Ezra D."/>
            <person name="Gonzalez J."/>
            <person name="Henrissat B."/>
            <person name="Kuo A."/>
            <person name="Liang C."/>
            <person name="Lipzen A."/>
            <person name="Lutzoni F."/>
            <person name="Magnuson J."/>
            <person name="Mondo S."/>
            <person name="Nolan M."/>
            <person name="Ohm R."/>
            <person name="Pangilinan J."/>
            <person name="Park H.-J."/>
            <person name="Ramirez L."/>
            <person name="Alfaro M."/>
            <person name="Sun H."/>
            <person name="Tritt A."/>
            <person name="Yoshinaga Y."/>
            <person name="Zwiers L.-H."/>
            <person name="Turgeon B."/>
            <person name="Goodwin S."/>
            <person name="Spatafora J."/>
            <person name="Crous P."/>
            <person name="Grigoriev I."/>
        </authorList>
    </citation>
    <scope>NUCLEOTIDE SEQUENCE</scope>
    <source>
        <strain evidence="11">CBS 183.55</strain>
    </source>
</reference>
<dbReference type="Pfam" id="PF12340">
    <property type="entry name" value="DUF3638"/>
    <property type="match status" value="1"/>
</dbReference>
<evidence type="ECO:0000256" key="4">
    <source>
        <dbReference type="ARBA" id="ARBA00022786"/>
    </source>
</evidence>
<dbReference type="GO" id="GO:0004843">
    <property type="term" value="F:cysteine-type deubiquitinase activity"/>
    <property type="evidence" value="ECO:0007669"/>
    <property type="project" value="UniProtKB-EC"/>
</dbReference>
<dbReference type="PANTHER" id="PTHR13367:SF34">
    <property type="match status" value="1"/>
</dbReference>
<keyword evidence="3" id="KW-0645">Protease</keyword>
<comment type="catalytic activity">
    <reaction evidence="1">
        <text>Thiol-dependent hydrolysis of ester, thioester, amide, peptide and isopeptide bonds formed by the C-terminal Gly of ubiquitin (a 76-residue protein attached to proteins as an intracellular targeting signal).</text>
        <dbReference type="EC" id="3.4.19.12"/>
    </reaction>
</comment>